<dbReference type="PaxDb" id="411902-CLOBOL_07052"/>
<comment type="caution">
    <text evidence="1">The sequence shown here is derived from an EMBL/GenBank/DDBJ whole genome shotgun (WGS) entry which is preliminary data.</text>
</comment>
<proteinExistence type="predicted"/>
<protein>
    <submittedName>
        <fullName evidence="1">Uncharacterized protein</fullName>
    </submittedName>
</protein>
<organism evidence="1 2">
    <name type="scientific">Enterocloster bolteae (strain ATCC BAA-613 / DSM 15670 / CCUG 46953 / JCM 12243 / WAL 16351)</name>
    <name type="common">Clostridium bolteae</name>
    <dbReference type="NCBI Taxonomy" id="411902"/>
    <lineage>
        <taxon>Bacteria</taxon>
        <taxon>Bacillati</taxon>
        <taxon>Bacillota</taxon>
        <taxon>Clostridia</taxon>
        <taxon>Lachnospirales</taxon>
        <taxon>Lachnospiraceae</taxon>
        <taxon>Enterocloster</taxon>
    </lineage>
</organism>
<reference evidence="1 2" key="1">
    <citation type="submission" date="2007-08" db="EMBL/GenBank/DDBJ databases">
        <authorList>
            <person name="Fulton L."/>
            <person name="Clifton S."/>
            <person name="Fulton B."/>
            <person name="Xu J."/>
            <person name="Minx P."/>
            <person name="Pepin K.H."/>
            <person name="Johnson M."/>
            <person name="Thiruvilangam P."/>
            <person name="Bhonagiri V."/>
            <person name="Nash W.E."/>
            <person name="Mardis E.R."/>
            <person name="Wilson R.K."/>
        </authorList>
    </citation>
    <scope>NUCLEOTIDE SEQUENCE [LARGE SCALE GENOMIC DNA]</scope>
    <source>
        <strain evidence="2">ATCC BAA-613 / DSM 15670 / CCUG 46953 / JCM 12243 / WAL 16351</strain>
    </source>
</reference>
<name>A8S4R3_ENTBW</name>
<accession>A8S4R3</accession>
<dbReference type="HOGENOM" id="CLU_3364206_0_0_9"/>
<reference evidence="1 2" key="2">
    <citation type="submission" date="2007-09" db="EMBL/GenBank/DDBJ databases">
        <title>Draft genome sequence of Clostridium bolteae (ATCC BAA-613).</title>
        <authorList>
            <person name="Sudarsanam P."/>
            <person name="Ley R."/>
            <person name="Guruge J."/>
            <person name="Turnbaugh P.J."/>
            <person name="Mahowald M."/>
            <person name="Liep D."/>
            <person name="Gordon J."/>
        </authorList>
    </citation>
    <scope>NUCLEOTIDE SEQUENCE [LARGE SCALE GENOMIC DNA]</scope>
    <source>
        <strain evidence="2">ATCC BAA-613 / DSM 15670 / CCUG 46953 / JCM 12243 / WAL 16351</strain>
    </source>
</reference>
<sequence length="35" mass="4421">MRRFFPYFTCKKEEQKTSVCFLLFPDYFPLFTFSR</sequence>
<dbReference type="AlphaFoldDB" id="A8S4R3"/>
<evidence type="ECO:0000313" key="2">
    <source>
        <dbReference type="Proteomes" id="UP000005396"/>
    </source>
</evidence>
<evidence type="ECO:0000313" key="1">
    <source>
        <dbReference type="EMBL" id="EDP12822.1"/>
    </source>
</evidence>
<dbReference type="EMBL" id="ABCC02000069">
    <property type="protein sequence ID" value="EDP12822.1"/>
    <property type="molecule type" value="Genomic_DNA"/>
</dbReference>
<gene>
    <name evidence="1" type="ORF">CLOBOL_07052</name>
</gene>
<dbReference type="Proteomes" id="UP000005396">
    <property type="component" value="Unassembled WGS sequence"/>
</dbReference>